<dbReference type="STRING" id="630515.SAMN04489812_5101"/>
<evidence type="ECO:0000256" key="1">
    <source>
        <dbReference type="ARBA" id="ARBA00004651"/>
    </source>
</evidence>
<dbReference type="GO" id="GO:0005886">
    <property type="term" value="C:plasma membrane"/>
    <property type="evidence" value="ECO:0007669"/>
    <property type="project" value="UniProtKB-SubCell"/>
</dbReference>
<name>A0A1H1ZBF2_9ACTN</name>
<proteinExistence type="predicted"/>
<accession>A0A1H1ZBF2</accession>
<feature type="transmembrane region" description="Helical" evidence="7">
    <location>
        <begin position="334"/>
        <end position="352"/>
    </location>
</feature>
<feature type="transmembrane region" description="Helical" evidence="7">
    <location>
        <begin position="373"/>
        <end position="398"/>
    </location>
</feature>
<dbReference type="Gene3D" id="1.20.1250.20">
    <property type="entry name" value="MFS general substrate transporter like domains"/>
    <property type="match status" value="2"/>
</dbReference>
<feature type="transmembrane region" description="Helical" evidence="7">
    <location>
        <begin position="21"/>
        <end position="40"/>
    </location>
</feature>
<feature type="transmembrane region" description="Helical" evidence="7">
    <location>
        <begin position="404"/>
        <end position="422"/>
    </location>
</feature>
<dbReference type="OrthoDB" id="9066401at2"/>
<keyword evidence="6 7" id="KW-0472">Membrane</keyword>
<evidence type="ECO:0000259" key="8">
    <source>
        <dbReference type="PROSITE" id="PS50850"/>
    </source>
</evidence>
<evidence type="ECO:0000256" key="6">
    <source>
        <dbReference type="ARBA" id="ARBA00023136"/>
    </source>
</evidence>
<gene>
    <name evidence="9" type="ORF">SAMN04489812_5101</name>
</gene>
<evidence type="ECO:0000256" key="4">
    <source>
        <dbReference type="ARBA" id="ARBA00022692"/>
    </source>
</evidence>
<dbReference type="PANTHER" id="PTHR43045">
    <property type="entry name" value="SHIKIMATE TRANSPORTER"/>
    <property type="match status" value="1"/>
</dbReference>
<dbReference type="Pfam" id="PF07690">
    <property type="entry name" value="MFS_1"/>
    <property type="match status" value="1"/>
</dbReference>
<dbReference type="CDD" id="cd17369">
    <property type="entry name" value="MFS_ShiA_like"/>
    <property type="match status" value="1"/>
</dbReference>
<evidence type="ECO:0000313" key="9">
    <source>
        <dbReference type="EMBL" id="SDT30822.1"/>
    </source>
</evidence>
<evidence type="ECO:0000256" key="2">
    <source>
        <dbReference type="ARBA" id="ARBA00022448"/>
    </source>
</evidence>
<evidence type="ECO:0000256" key="5">
    <source>
        <dbReference type="ARBA" id="ARBA00022989"/>
    </source>
</evidence>
<keyword evidence="2" id="KW-0813">Transport</keyword>
<feature type="transmembrane region" description="Helical" evidence="7">
    <location>
        <begin position="81"/>
        <end position="97"/>
    </location>
</feature>
<sequence>MSARERRRVAVATVVGTTIEWYDFFIYANAAGLVFQSLFFKPAGPQLSILLSFATVGISFLFRPLGAALAGHFGDRVGRKLMLVLTLLCMGLATTLIGLLPTYATIGVLAPVLLIVLRILQGVSAGGEWGGAVLMAVEHAPDGKRGRYGMFPQLGVPIGMLAASGILALMTGVIAPGAAFAAWGWRVPFLLSFVLIIVGYIVRRSVAESPVFTEIAEQRKQTRMPLVELFRRHWRLVILAALVFAGNNAVGYMTTGGYVLNYASTPKAEGGVLGLDKTSVLLAVSGSAALWLIFTVLAGFLADAIGRRITYLIGWISQLIVVFPLFWLINTGSIGWLFVGLGLLSIGLGLTYGPQPAWYAEIFPASIRFSGVAVSYAIGAIVGGAFAPTISTALVQRFHTTQAVSFYLLIMTVIGLTATLLLRDRQGIDLSIESEEDGTLAEGIGR</sequence>
<feature type="domain" description="Major facilitator superfamily (MFS) profile" evidence="8">
    <location>
        <begin position="9"/>
        <end position="427"/>
    </location>
</feature>
<dbReference type="Proteomes" id="UP000199103">
    <property type="component" value="Chromosome I"/>
</dbReference>
<dbReference type="SUPFAM" id="SSF103473">
    <property type="entry name" value="MFS general substrate transporter"/>
    <property type="match status" value="1"/>
</dbReference>
<feature type="transmembrane region" description="Helical" evidence="7">
    <location>
        <begin position="236"/>
        <end position="260"/>
    </location>
</feature>
<feature type="transmembrane region" description="Helical" evidence="7">
    <location>
        <begin position="309"/>
        <end position="328"/>
    </location>
</feature>
<keyword evidence="4 7" id="KW-0812">Transmembrane</keyword>
<feature type="transmembrane region" description="Helical" evidence="7">
    <location>
        <begin position="183"/>
        <end position="202"/>
    </location>
</feature>
<dbReference type="AlphaFoldDB" id="A0A1H1ZBF2"/>
<dbReference type="GO" id="GO:0022857">
    <property type="term" value="F:transmembrane transporter activity"/>
    <property type="evidence" value="ECO:0007669"/>
    <property type="project" value="InterPro"/>
</dbReference>
<keyword evidence="5 7" id="KW-1133">Transmembrane helix</keyword>
<dbReference type="PROSITE" id="PS00216">
    <property type="entry name" value="SUGAR_TRANSPORT_1"/>
    <property type="match status" value="1"/>
</dbReference>
<dbReference type="InterPro" id="IPR011701">
    <property type="entry name" value="MFS"/>
</dbReference>
<reference evidence="9 10" key="1">
    <citation type="submission" date="2016-10" db="EMBL/GenBank/DDBJ databases">
        <authorList>
            <person name="de Groot N.N."/>
        </authorList>
    </citation>
    <scope>NUCLEOTIDE SEQUENCE [LARGE SCALE GENOMIC DNA]</scope>
    <source>
        <strain evidence="9 10">DSM 21800</strain>
    </source>
</reference>
<feature type="transmembrane region" description="Helical" evidence="7">
    <location>
        <begin position="46"/>
        <end position="69"/>
    </location>
</feature>
<dbReference type="EMBL" id="LT629772">
    <property type="protein sequence ID" value="SDT30822.1"/>
    <property type="molecule type" value="Genomic_DNA"/>
</dbReference>
<dbReference type="InterPro" id="IPR036259">
    <property type="entry name" value="MFS_trans_sf"/>
</dbReference>
<dbReference type="RefSeq" id="WP_091528812.1">
    <property type="nucleotide sequence ID" value="NZ_LT629772.1"/>
</dbReference>
<dbReference type="InterPro" id="IPR020846">
    <property type="entry name" value="MFS_dom"/>
</dbReference>
<comment type="subcellular location">
    <subcellularLocation>
        <location evidence="1">Cell membrane</location>
        <topology evidence="1">Multi-pass membrane protein</topology>
    </subcellularLocation>
</comment>
<keyword evidence="3" id="KW-1003">Cell membrane</keyword>
<organism evidence="9 10">
    <name type="scientific">Microlunatus soli</name>
    <dbReference type="NCBI Taxonomy" id="630515"/>
    <lineage>
        <taxon>Bacteria</taxon>
        <taxon>Bacillati</taxon>
        <taxon>Actinomycetota</taxon>
        <taxon>Actinomycetes</taxon>
        <taxon>Propionibacteriales</taxon>
        <taxon>Propionibacteriaceae</taxon>
        <taxon>Microlunatus</taxon>
    </lineage>
</organism>
<evidence type="ECO:0000256" key="3">
    <source>
        <dbReference type="ARBA" id="ARBA00022475"/>
    </source>
</evidence>
<keyword evidence="10" id="KW-1185">Reference proteome</keyword>
<protein>
    <submittedName>
        <fullName evidence="9">Predicted arabinose efflux permease, MFS family</fullName>
    </submittedName>
</protein>
<dbReference type="PANTHER" id="PTHR43045:SF1">
    <property type="entry name" value="SHIKIMATE TRANSPORTER"/>
    <property type="match status" value="1"/>
</dbReference>
<feature type="transmembrane region" description="Helical" evidence="7">
    <location>
        <begin position="154"/>
        <end position="177"/>
    </location>
</feature>
<feature type="transmembrane region" description="Helical" evidence="7">
    <location>
        <begin position="280"/>
        <end position="302"/>
    </location>
</feature>
<evidence type="ECO:0000313" key="10">
    <source>
        <dbReference type="Proteomes" id="UP000199103"/>
    </source>
</evidence>
<evidence type="ECO:0000256" key="7">
    <source>
        <dbReference type="SAM" id="Phobius"/>
    </source>
</evidence>
<dbReference type="InterPro" id="IPR005829">
    <property type="entry name" value="Sugar_transporter_CS"/>
</dbReference>
<dbReference type="PROSITE" id="PS50850">
    <property type="entry name" value="MFS"/>
    <property type="match status" value="1"/>
</dbReference>